<dbReference type="AlphaFoldDB" id="A0A7I8BRB4"/>
<evidence type="ECO:0000313" key="4">
    <source>
        <dbReference type="EMBL" id="BCF91035.1"/>
    </source>
</evidence>
<dbReference type="Pfam" id="PF01315">
    <property type="entry name" value="Ald_Xan_dh_C"/>
    <property type="match status" value="1"/>
</dbReference>
<organism evidence="4 5">
    <name type="scientific">Paraburkholderia largidicola</name>
    <dbReference type="NCBI Taxonomy" id="3014751"/>
    <lineage>
        <taxon>Bacteria</taxon>
        <taxon>Pseudomonadati</taxon>
        <taxon>Pseudomonadota</taxon>
        <taxon>Betaproteobacteria</taxon>
        <taxon>Burkholderiales</taxon>
        <taxon>Burkholderiaceae</taxon>
        <taxon>Paraburkholderia</taxon>
    </lineage>
</organism>
<dbReference type="Proteomes" id="UP000510888">
    <property type="component" value="Chromosome 2"/>
</dbReference>
<feature type="domain" description="Aldehyde oxidase/xanthine dehydrogenase a/b hammerhead" evidence="3">
    <location>
        <begin position="19"/>
        <end position="132"/>
    </location>
</feature>
<evidence type="ECO:0000256" key="2">
    <source>
        <dbReference type="ARBA" id="ARBA00023002"/>
    </source>
</evidence>
<dbReference type="GO" id="GO:0005506">
    <property type="term" value="F:iron ion binding"/>
    <property type="evidence" value="ECO:0007669"/>
    <property type="project" value="InterPro"/>
</dbReference>
<keyword evidence="2" id="KW-0560">Oxidoreductase</keyword>
<protein>
    <recommendedName>
        <fullName evidence="3">Aldehyde oxidase/xanthine dehydrogenase a/b hammerhead domain-containing protein</fullName>
    </recommendedName>
</protein>
<dbReference type="SUPFAM" id="SSF54665">
    <property type="entry name" value="CO dehydrogenase molybdoprotein N-domain-like"/>
    <property type="match status" value="1"/>
</dbReference>
<dbReference type="SMART" id="SM01008">
    <property type="entry name" value="Ald_Xan_dh_C"/>
    <property type="match status" value="1"/>
</dbReference>
<dbReference type="SUPFAM" id="SSF56003">
    <property type="entry name" value="Molybdenum cofactor-binding domain"/>
    <property type="match status" value="1"/>
</dbReference>
<dbReference type="PANTHER" id="PTHR11908">
    <property type="entry name" value="XANTHINE DEHYDROGENASE"/>
    <property type="match status" value="1"/>
</dbReference>
<dbReference type="InterPro" id="IPR000674">
    <property type="entry name" value="Ald_Oxase/Xan_DH_a/b"/>
</dbReference>
<dbReference type="Pfam" id="PF20256">
    <property type="entry name" value="MoCoBD_2"/>
    <property type="match status" value="1"/>
</dbReference>
<dbReference type="Gene3D" id="3.30.365.10">
    <property type="entry name" value="Aldehyde oxidase/xanthine dehydrogenase, molybdopterin binding domain"/>
    <property type="match status" value="3"/>
</dbReference>
<dbReference type="PANTHER" id="PTHR11908:SF132">
    <property type="entry name" value="ALDEHYDE OXIDASE 1-RELATED"/>
    <property type="match status" value="1"/>
</dbReference>
<reference evidence="4 5" key="1">
    <citation type="journal article" date="2020" name="Genes (Basel)">
        <title>Genomic Comparison of Insect Gut Symbionts from Divergent Burkholderia Subclades.</title>
        <authorList>
            <person name="Takeshita K."/>
            <person name="Kikuchi Y."/>
        </authorList>
    </citation>
    <scope>NUCLEOTIDE SEQUENCE [LARGE SCALE GENOMIC DNA]</scope>
    <source>
        <strain evidence="4 5">PGU16</strain>
    </source>
</reference>
<dbReference type="Pfam" id="PF02738">
    <property type="entry name" value="MoCoBD_1"/>
    <property type="match status" value="1"/>
</dbReference>
<dbReference type="GO" id="GO:0016491">
    <property type="term" value="F:oxidoreductase activity"/>
    <property type="evidence" value="ECO:0007669"/>
    <property type="project" value="UniProtKB-KW"/>
</dbReference>
<proteinExistence type="predicted"/>
<evidence type="ECO:0000259" key="3">
    <source>
        <dbReference type="SMART" id="SM01008"/>
    </source>
</evidence>
<dbReference type="InterPro" id="IPR016208">
    <property type="entry name" value="Ald_Oxase/xanthine_DH-like"/>
</dbReference>
<evidence type="ECO:0000256" key="1">
    <source>
        <dbReference type="ARBA" id="ARBA00022505"/>
    </source>
</evidence>
<accession>A0A7I8BRB4</accession>
<sequence>MLSIIGQPQSRIDGPLKVTGRAQYTSDIDLPDMLYAVPVCATIASGRVTSLEFAAAEAMPGVRAVLHRGNIGRFYRISGNSMETGFVDEARPPFEDDVIRYYGQYVAAVVAETFEAASNAAAAVKVGYEKTAHDVSDKLEAKDELHVQSERGDSASAFDTSETTLDETYVTPVETHNPIELHATVAQWDGEGYTFYETTQAVSNHQGTLMQMLGLPKEKVRVISRYLGSGFGGKLWMWPHSLLAAAATRHTGQPVKLVVSRKMMFQNVGHRPTTQQRMRLSADRSGKLTSIRHDYLNHTAIADDYEESCGEITPFLYSVPNLRVSSGLVRRNVGSPTAMRGPGAVPGLYALESAMNELARKLDIDPVEFRLRNEPKVDESTGLPFSSRHLVECLTTGAEKFGWAQRTPEVGSMTRDGLTLGWGVGACGWPGLRFSAEATVDLHADGTARVVCGTQDIGTGTYTILAQLVAGHTGIPLDKIEVVLGDTMLPVGPISGGSAATASVIPAVLQAARAATDMVLARAVAIDESPFKGRTRTRSRSARDVCFARRMRRRRACRSLRSCRPRRCTRRQARAARRAASTIR</sequence>
<evidence type="ECO:0000313" key="5">
    <source>
        <dbReference type="Proteomes" id="UP000510888"/>
    </source>
</evidence>
<name>A0A7I8BRB4_9BURK</name>
<dbReference type="EMBL" id="AP023175">
    <property type="protein sequence ID" value="BCF91035.1"/>
    <property type="molecule type" value="Genomic_DNA"/>
</dbReference>
<dbReference type="InterPro" id="IPR037165">
    <property type="entry name" value="AldOxase/xan_DH_Mopterin-bd_sf"/>
</dbReference>
<dbReference type="InterPro" id="IPR046867">
    <property type="entry name" value="AldOxase/xan_DH_MoCoBD2"/>
</dbReference>
<gene>
    <name evidence="4" type="ORF">PPGU16_41020</name>
</gene>
<keyword evidence="5" id="KW-1185">Reference proteome</keyword>
<dbReference type="InterPro" id="IPR036856">
    <property type="entry name" value="Ald_Oxase/Xan_DH_a/b_sf"/>
</dbReference>
<dbReference type="KEGG" id="plad:PPGU16_41020"/>
<keyword evidence="1" id="KW-0500">Molybdenum</keyword>
<dbReference type="Gene3D" id="3.90.1170.50">
    <property type="entry name" value="Aldehyde oxidase/xanthine dehydrogenase, a/b hammerhead"/>
    <property type="match status" value="1"/>
</dbReference>
<dbReference type="InterPro" id="IPR008274">
    <property type="entry name" value="AldOxase/xan_DH_MoCoBD1"/>
</dbReference>